<accession>A0ABU1H408</accession>
<organism evidence="8 9">
    <name type="scientific">Vreelandella vilamensis</name>
    <dbReference type="NCBI Taxonomy" id="531309"/>
    <lineage>
        <taxon>Bacteria</taxon>
        <taxon>Pseudomonadati</taxon>
        <taxon>Pseudomonadota</taxon>
        <taxon>Gammaproteobacteria</taxon>
        <taxon>Oceanospirillales</taxon>
        <taxon>Halomonadaceae</taxon>
        <taxon>Vreelandella</taxon>
    </lineage>
</organism>
<gene>
    <name evidence="8" type="primary">fliD</name>
    <name evidence="8" type="ORF">QC823_08570</name>
</gene>
<feature type="domain" description="Flagellar hook-associated protein 2 C-terminal" evidence="7">
    <location>
        <begin position="222"/>
        <end position="449"/>
    </location>
</feature>
<dbReference type="Proteomes" id="UP001254564">
    <property type="component" value="Unassembled WGS sequence"/>
</dbReference>
<dbReference type="EMBL" id="JARWAN010000011">
    <property type="protein sequence ID" value="MDR5899040.1"/>
    <property type="molecule type" value="Genomic_DNA"/>
</dbReference>
<dbReference type="PANTHER" id="PTHR30288">
    <property type="entry name" value="FLAGELLAR CAP/ASSEMBLY PROTEIN FLID"/>
    <property type="match status" value="1"/>
</dbReference>
<comment type="subunit">
    <text evidence="2 5">Homopentamer.</text>
</comment>
<dbReference type="InterPro" id="IPR040026">
    <property type="entry name" value="FliD"/>
</dbReference>
<evidence type="ECO:0000259" key="6">
    <source>
        <dbReference type="Pfam" id="PF02465"/>
    </source>
</evidence>
<sequence length="469" mass="49111">MATITSLGIGSGLDLNGLLDQLKDAERGKLAPITRQQEQQNAKISAYGKIQSSLDGLKEAVDGLKDPKLYQSLSASVRGDEITATTDADALPGSYRVEVAQLATSGTLASSGVADASEALTLNGATQLELTFNGKKSIAIEIAADSSLEEIRDAINAKKDAGVNASVIFDGTDYRLALSSSETGDHASIKGFAFYAGDDRATAIDVTDSDNQTLTSGTAISGKNAALTVNGIDITSDSNEVKGAIQGVTLNLGELNIGVDETASSTVTVERNTLKIREAIGGFVKAFNEMKGTIGSLTTFSGDQETAGELVGDSAVRTIEGRLRSTLTSGVAGGEFSTLNQLGITLQRDGTLEIDEGAISDLAKDNPNALSDFFAGVDGENGLADSLSTTVKQLTGDTGTLGIAISGAENRIESLDARYERMEKSIERTISRYRVQFGQLDSMIAQMNQTSTYLNQQFDALDAALGRKK</sequence>
<evidence type="ECO:0000313" key="8">
    <source>
        <dbReference type="EMBL" id="MDR5899040.1"/>
    </source>
</evidence>
<feature type="coiled-coil region" evidence="5">
    <location>
        <begin position="405"/>
        <end position="432"/>
    </location>
</feature>
<feature type="domain" description="Flagellar hook-associated protein 2 N-terminal" evidence="6">
    <location>
        <begin position="11"/>
        <end position="105"/>
    </location>
</feature>
<comment type="function">
    <text evidence="5">Required for morphogenesis and for the elongation of the flagellar filament by facilitating polymerization of the flagellin monomers at the tip of growing filament. Forms a capping structure, which prevents flagellin subunits (transported through the central channel of the flagellum) from leaking out without polymerization at the distal end.</text>
</comment>
<dbReference type="RefSeq" id="WP_309655931.1">
    <property type="nucleotide sequence ID" value="NZ_JARWAN010000011.1"/>
</dbReference>
<evidence type="ECO:0000256" key="3">
    <source>
        <dbReference type="ARBA" id="ARBA00023054"/>
    </source>
</evidence>
<keyword evidence="4 5" id="KW-0975">Bacterial flagellum</keyword>
<comment type="caution">
    <text evidence="8">The sequence shown here is derived from an EMBL/GenBank/DDBJ whole genome shotgun (WGS) entry which is preliminary data.</text>
</comment>
<proteinExistence type="inferred from homology"/>
<keyword evidence="9" id="KW-1185">Reference proteome</keyword>
<comment type="subcellular location">
    <subcellularLocation>
        <location evidence="5">Secreted</location>
    </subcellularLocation>
    <subcellularLocation>
        <location evidence="5">Bacterial flagellum</location>
    </subcellularLocation>
</comment>
<keyword evidence="8" id="KW-0282">Flagellum</keyword>
<comment type="similarity">
    <text evidence="1 5">Belongs to the FliD family.</text>
</comment>
<dbReference type="InterPro" id="IPR010810">
    <property type="entry name" value="Flagellin_hook_IN_motif"/>
</dbReference>
<dbReference type="Pfam" id="PF07195">
    <property type="entry name" value="FliD_C"/>
    <property type="match status" value="1"/>
</dbReference>
<evidence type="ECO:0000259" key="7">
    <source>
        <dbReference type="Pfam" id="PF07195"/>
    </source>
</evidence>
<dbReference type="Pfam" id="PF07196">
    <property type="entry name" value="Flagellin_IN"/>
    <property type="match status" value="1"/>
</dbReference>
<keyword evidence="5" id="KW-0964">Secreted</keyword>
<evidence type="ECO:0000256" key="1">
    <source>
        <dbReference type="ARBA" id="ARBA00009764"/>
    </source>
</evidence>
<evidence type="ECO:0000313" key="9">
    <source>
        <dbReference type="Proteomes" id="UP001254564"/>
    </source>
</evidence>
<dbReference type="InterPro" id="IPR003481">
    <property type="entry name" value="FliD_N"/>
</dbReference>
<keyword evidence="3 5" id="KW-0175">Coiled coil</keyword>
<dbReference type="Pfam" id="PF02465">
    <property type="entry name" value="FliD_N"/>
    <property type="match status" value="1"/>
</dbReference>
<name>A0ABU1H408_9GAMM</name>
<keyword evidence="8" id="KW-0966">Cell projection</keyword>
<evidence type="ECO:0000256" key="2">
    <source>
        <dbReference type="ARBA" id="ARBA00011255"/>
    </source>
</evidence>
<reference evidence="8 9" key="1">
    <citation type="submission" date="2023-04" db="EMBL/GenBank/DDBJ databases">
        <title>A long-awaited taxogenomic arrangement of the family Halomonadaceae.</title>
        <authorList>
            <person name="De La Haba R."/>
            <person name="Chuvochina M."/>
            <person name="Wittouck S."/>
            <person name="Arahal D.R."/>
            <person name="Sanchez-Porro C."/>
            <person name="Hugenholtz P."/>
            <person name="Ventosa A."/>
        </authorList>
    </citation>
    <scope>NUCLEOTIDE SEQUENCE [LARGE SCALE GENOMIC DNA]</scope>
    <source>
        <strain evidence="8 9">DSM 21020</strain>
    </source>
</reference>
<protein>
    <recommendedName>
        <fullName evidence="5">Flagellar hook-associated protein 2</fullName>
        <shortName evidence="5">HAP2</shortName>
    </recommendedName>
    <alternativeName>
        <fullName evidence="5">Flagellar cap protein</fullName>
    </alternativeName>
</protein>
<evidence type="ECO:0000256" key="4">
    <source>
        <dbReference type="ARBA" id="ARBA00023143"/>
    </source>
</evidence>
<evidence type="ECO:0000256" key="5">
    <source>
        <dbReference type="RuleBase" id="RU362066"/>
    </source>
</evidence>
<keyword evidence="8" id="KW-0969">Cilium</keyword>
<dbReference type="PANTHER" id="PTHR30288:SF0">
    <property type="entry name" value="FLAGELLAR HOOK-ASSOCIATED PROTEIN 2"/>
    <property type="match status" value="1"/>
</dbReference>
<dbReference type="InterPro" id="IPR010809">
    <property type="entry name" value="FliD_C"/>
</dbReference>